<dbReference type="Pfam" id="PF00472">
    <property type="entry name" value="RF-1"/>
    <property type="match status" value="1"/>
</dbReference>
<dbReference type="InterPro" id="IPR052104">
    <property type="entry name" value="Mito_Release_Factor_mL62"/>
</dbReference>
<keyword evidence="5" id="KW-1185">Reference proteome</keyword>
<comment type="similarity">
    <text evidence="1">Belongs to the prokaryotic/mitochondrial release factor family.</text>
</comment>
<dbReference type="EMBL" id="JABSND010000032">
    <property type="protein sequence ID" value="KAI6301867.1"/>
    <property type="molecule type" value="Genomic_DNA"/>
</dbReference>
<evidence type="ECO:0000313" key="4">
    <source>
        <dbReference type="EMBL" id="KAI6301867.1"/>
    </source>
</evidence>
<sequence length="191" mass="21576">MFRLQALTRTVLKLTHPTRPLVLKRPFRRGANSIELDPIALNEARDWKKSATANILPPGQTSYSRSSGPGGQHVNKTESKATTTWPLDVLLPCLPRVLHSSLKESKYYVKGTNSIAMQAQTSRSRDVNAQENRNKLFEEIQRIYTDTVPGETTQATTDKYKALEKFYNKVRLASKKHHSAKKNFRRGGPAD</sequence>
<feature type="domain" description="Prokaryotic-type class I peptide chain release factors" evidence="3">
    <location>
        <begin position="61"/>
        <end position="183"/>
    </location>
</feature>
<dbReference type="InterPro" id="IPR045853">
    <property type="entry name" value="Pep_chain_release_fac_I_sf"/>
</dbReference>
<name>A0ABQ8NTD5_PYRGI</name>
<dbReference type="PANTHER" id="PTHR11075:SF54">
    <property type="entry name" value="LARGE RIBOSOMAL SUBUNIT PROTEIN ML62"/>
    <property type="match status" value="1"/>
</dbReference>
<dbReference type="SUPFAM" id="SSF75620">
    <property type="entry name" value="Release factor"/>
    <property type="match status" value="1"/>
</dbReference>
<protein>
    <recommendedName>
        <fullName evidence="3">Prokaryotic-type class I peptide chain release factors domain-containing protein</fullName>
    </recommendedName>
</protein>
<evidence type="ECO:0000256" key="1">
    <source>
        <dbReference type="ARBA" id="ARBA00010835"/>
    </source>
</evidence>
<dbReference type="Proteomes" id="UP001059893">
    <property type="component" value="Unassembled WGS sequence"/>
</dbReference>
<dbReference type="PANTHER" id="PTHR11075">
    <property type="entry name" value="PEPTIDE CHAIN RELEASE FACTOR"/>
    <property type="match status" value="1"/>
</dbReference>
<proteinExistence type="inferred from homology"/>
<dbReference type="InterPro" id="IPR000352">
    <property type="entry name" value="Pep_chain_release_fac_I"/>
</dbReference>
<accession>A0ABQ8NTD5</accession>
<dbReference type="Gene3D" id="3.30.160.20">
    <property type="match status" value="1"/>
</dbReference>
<feature type="region of interest" description="Disordered" evidence="2">
    <location>
        <begin position="53"/>
        <end position="78"/>
    </location>
</feature>
<comment type="caution">
    <text evidence="4">The sequence shown here is derived from an EMBL/GenBank/DDBJ whole genome shotgun (WGS) entry which is preliminary data.</text>
</comment>
<evidence type="ECO:0000313" key="5">
    <source>
        <dbReference type="Proteomes" id="UP001059893"/>
    </source>
</evidence>
<evidence type="ECO:0000259" key="3">
    <source>
        <dbReference type="Pfam" id="PF00472"/>
    </source>
</evidence>
<evidence type="ECO:0000256" key="2">
    <source>
        <dbReference type="SAM" id="MobiDB-lite"/>
    </source>
</evidence>
<reference evidence="4" key="1">
    <citation type="submission" date="2021-01" db="EMBL/GenBank/DDBJ databases">
        <title>Deciphering the adaptive evolutionary patterns associated with biogeogrpahic diversity in the finger millet blast pathogen Magnaporthe oryzae in Eastern Africa.</title>
        <authorList>
            <person name="Onyema G."/>
            <person name="Shittu T.A."/>
            <person name="Dodsworth S."/>
            <person name="Devilliers S."/>
            <person name="Muthumeenakshi S."/>
            <person name="Sreenivasaprasad S."/>
        </authorList>
    </citation>
    <scope>NUCLEOTIDE SEQUENCE</scope>
    <source>
        <strain evidence="4">D15/s37</strain>
    </source>
</reference>
<organism evidence="4 5">
    <name type="scientific">Pyricularia grisea</name>
    <name type="common">Crabgrass-specific blast fungus</name>
    <name type="synonym">Magnaporthe grisea</name>
    <dbReference type="NCBI Taxonomy" id="148305"/>
    <lineage>
        <taxon>Eukaryota</taxon>
        <taxon>Fungi</taxon>
        <taxon>Dikarya</taxon>
        <taxon>Ascomycota</taxon>
        <taxon>Pezizomycotina</taxon>
        <taxon>Sordariomycetes</taxon>
        <taxon>Sordariomycetidae</taxon>
        <taxon>Magnaporthales</taxon>
        <taxon>Pyriculariaceae</taxon>
        <taxon>Pyricularia</taxon>
    </lineage>
</organism>
<gene>
    <name evidence="4" type="ORF">MCOR33_002707</name>
</gene>